<keyword evidence="1" id="KW-1133">Transmembrane helix</keyword>
<evidence type="ECO:0000313" key="2">
    <source>
        <dbReference type="EMBL" id="MFF4520096.1"/>
    </source>
</evidence>
<comment type="caution">
    <text evidence="2">The sequence shown here is derived from an EMBL/GenBank/DDBJ whole genome shotgun (WGS) entry which is preliminary data.</text>
</comment>
<reference evidence="2 3" key="1">
    <citation type="submission" date="2024-10" db="EMBL/GenBank/DDBJ databases">
        <title>The Natural Products Discovery Center: Release of the First 8490 Sequenced Strains for Exploring Actinobacteria Biosynthetic Diversity.</title>
        <authorList>
            <person name="Kalkreuter E."/>
            <person name="Kautsar S.A."/>
            <person name="Yang D."/>
            <person name="Bader C.D."/>
            <person name="Teijaro C.N."/>
            <person name="Fluegel L."/>
            <person name="Davis C.M."/>
            <person name="Simpson J.R."/>
            <person name="Lauterbach L."/>
            <person name="Steele A.D."/>
            <person name="Gui C."/>
            <person name="Meng S."/>
            <person name="Li G."/>
            <person name="Viehrig K."/>
            <person name="Ye F."/>
            <person name="Su P."/>
            <person name="Kiefer A.F."/>
            <person name="Nichols A."/>
            <person name="Cepeda A.J."/>
            <person name="Yan W."/>
            <person name="Fan B."/>
            <person name="Jiang Y."/>
            <person name="Adhikari A."/>
            <person name="Zheng C.-J."/>
            <person name="Schuster L."/>
            <person name="Cowan T.M."/>
            <person name="Smanski M.J."/>
            <person name="Chevrette M.G."/>
            <person name="De Carvalho L.P.S."/>
            <person name="Shen B."/>
        </authorList>
    </citation>
    <scope>NUCLEOTIDE SEQUENCE [LARGE SCALE GENOMIC DNA]</scope>
    <source>
        <strain evidence="2 3">NPDC001390</strain>
    </source>
</reference>
<name>A0ABW6U9I7_9ACTN</name>
<keyword evidence="1" id="KW-0812">Transmembrane</keyword>
<feature type="transmembrane region" description="Helical" evidence="1">
    <location>
        <begin position="65"/>
        <end position="88"/>
    </location>
</feature>
<gene>
    <name evidence="2" type="ORF">ACFY1D_01260</name>
</gene>
<feature type="transmembrane region" description="Helical" evidence="1">
    <location>
        <begin position="95"/>
        <end position="112"/>
    </location>
</feature>
<evidence type="ECO:0000313" key="3">
    <source>
        <dbReference type="Proteomes" id="UP001602058"/>
    </source>
</evidence>
<evidence type="ECO:0000256" key="1">
    <source>
        <dbReference type="SAM" id="Phobius"/>
    </source>
</evidence>
<dbReference type="Proteomes" id="UP001602058">
    <property type="component" value="Unassembled WGS sequence"/>
</dbReference>
<protein>
    <recommendedName>
        <fullName evidence="4">Integral membrane protein</fullName>
    </recommendedName>
</protein>
<keyword evidence="1" id="KW-0472">Membrane</keyword>
<keyword evidence="3" id="KW-1185">Reference proteome</keyword>
<feature type="transmembrane region" description="Helical" evidence="1">
    <location>
        <begin position="124"/>
        <end position="142"/>
    </location>
</feature>
<organism evidence="2 3">
    <name type="scientific">Streptomyces bluensis</name>
    <dbReference type="NCBI Taxonomy" id="33897"/>
    <lineage>
        <taxon>Bacteria</taxon>
        <taxon>Bacillati</taxon>
        <taxon>Actinomycetota</taxon>
        <taxon>Actinomycetes</taxon>
        <taxon>Kitasatosporales</taxon>
        <taxon>Streptomycetaceae</taxon>
        <taxon>Streptomyces</taxon>
    </lineage>
</organism>
<evidence type="ECO:0008006" key="4">
    <source>
        <dbReference type="Google" id="ProtNLM"/>
    </source>
</evidence>
<sequence length="153" mass="16608">MAHPTPAPKTTGRPEVWVPHAPDLPDVLSERTHNVVRWALTVAVGLVYGYWTASVNRAGGPITGWNILLGFVSAFVFMGALTGVRALAPRLRRELHAATWAAFAGIAFGFIYSQSDASVLQSSLLSLAVAVVVGAMAFYRYYTHEDAEGHRDR</sequence>
<proteinExistence type="predicted"/>
<accession>A0ABW6U9I7</accession>
<feature type="transmembrane region" description="Helical" evidence="1">
    <location>
        <begin position="35"/>
        <end position="53"/>
    </location>
</feature>
<dbReference type="RefSeq" id="WP_351082159.1">
    <property type="nucleotide sequence ID" value="NZ_JBEOZG010000015.1"/>
</dbReference>
<dbReference type="EMBL" id="JBIAWJ010000001">
    <property type="protein sequence ID" value="MFF4520096.1"/>
    <property type="molecule type" value="Genomic_DNA"/>
</dbReference>